<dbReference type="InterPro" id="IPR013422">
    <property type="entry name" value="CRISPR-assoc_prot_Cas5_N"/>
</dbReference>
<evidence type="ECO:0000256" key="1">
    <source>
        <dbReference type="ARBA" id="ARBA00023118"/>
    </source>
</evidence>
<dbReference type="EMBL" id="JABBNI010000007">
    <property type="protein sequence ID" value="NMM61756.1"/>
    <property type="molecule type" value="Genomic_DNA"/>
</dbReference>
<organism evidence="2 3">
    <name type="scientific">Clostridium muellerianum</name>
    <dbReference type="NCBI Taxonomy" id="2716538"/>
    <lineage>
        <taxon>Bacteria</taxon>
        <taxon>Bacillati</taxon>
        <taxon>Bacillota</taxon>
        <taxon>Clostridia</taxon>
        <taxon>Eubacteriales</taxon>
        <taxon>Clostridiaceae</taxon>
        <taxon>Clostridium</taxon>
    </lineage>
</organism>
<keyword evidence="3" id="KW-1185">Reference proteome</keyword>
<dbReference type="AlphaFoldDB" id="A0A7Y0HN95"/>
<dbReference type="InterPro" id="IPR013421">
    <property type="entry name" value="CRISPR-assoc_prot_Cas5_HALMA"/>
</dbReference>
<reference evidence="2 3" key="2">
    <citation type="submission" date="2020-06" db="EMBL/GenBank/DDBJ databases">
        <title>Complete Genome Sequence of Clostridium muelleri sp. nov. P21T, an Acid-Alcohol Producing Acetogen Isolated from Old Hay.</title>
        <authorList>
            <person name="Duncan K.E."/>
            <person name="Tanner R.S."/>
        </authorList>
    </citation>
    <scope>NUCLEOTIDE SEQUENCE [LARGE SCALE GENOMIC DNA]</scope>
    <source>
        <strain evidence="2 3">P21</strain>
    </source>
</reference>
<sequence length="242" mass="28138">MQVVRFKLSGRTAFFKKPDVNTYYYFTYGNIHKVALLGIMGSIVGLDGYNKQSEVYPKFYEKLKGAKVAVVTCNKQGYITKKIQTFNNSVGYASLEQGGNLIVKEQWLQDPCWIIYVRIDETTEEFAELILNNKAKFIPYLGKNDHFADITDVKKVDLKEVKEVSHIQSLFKTGDFKIDAYIDEEEDDFNPWRYRECLPVGLDEALNQYEFEDFTATNLSIKNTNRITLYKDNELNKVIYLF</sequence>
<comment type="caution">
    <text evidence="2">The sequence shown here is derived from an EMBL/GenBank/DDBJ whole genome shotgun (WGS) entry which is preliminary data.</text>
</comment>
<evidence type="ECO:0000313" key="3">
    <source>
        <dbReference type="Proteomes" id="UP000537131"/>
    </source>
</evidence>
<dbReference type="Proteomes" id="UP000537131">
    <property type="component" value="Unassembled WGS sequence"/>
</dbReference>
<reference evidence="2 3" key="1">
    <citation type="submission" date="2020-04" db="EMBL/GenBank/DDBJ databases">
        <authorList>
            <person name="Doyle D.A."/>
        </authorList>
    </citation>
    <scope>NUCLEOTIDE SEQUENCE [LARGE SCALE GENOMIC DNA]</scope>
    <source>
        <strain evidence="2 3">P21</strain>
    </source>
</reference>
<dbReference type="RefSeq" id="WP_169296363.1">
    <property type="nucleotide sequence ID" value="NZ_JABBNI010000007.1"/>
</dbReference>
<evidence type="ECO:0000313" key="2">
    <source>
        <dbReference type="EMBL" id="NMM61756.1"/>
    </source>
</evidence>
<proteinExistence type="predicted"/>
<keyword evidence="1" id="KW-0051">Antiviral defense</keyword>
<accession>A0A7Y0HN95</accession>
<protein>
    <submittedName>
        <fullName evidence="2">Type I-B CRISPR-associated protein Cas5</fullName>
    </submittedName>
</protein>
<gene>
    <name evidence="2" type="primary">cas5b</name>
    <name evidence="2" type="ORF">HBE96_03445</name>
</gene>
<dbReference type="GO" id="GO:0051607">
    <property type="term" value="P:defense response to virus"/>
    <property type="evidence" value="ECO:0007669"/>
    <property type="project" value="UniProtKB-KW"/>
</dbReference>
<dbReference type="NCBIfam" id="TIGR02593">
    <property type="entry name" value="CRISPR_cas5"/>
    <property type="match status" value="1"/>
</dbReference>
<dbReference type="NCBIfam" id="TIGR02592">
    <property type="entry name" value="cas_Cas5h"/>
    <property type="match status" value="1"/>
</dbReference>
<name>A0A7Y0HN95_9CLOT</name>